<evidence type="ECO:0000256" key="3">
    <source>
        <dbReference type="ARBA" id="ARBA00004496"/>
    </source>
</evidence>
<evidence type="ECO:0000256" key="1">
    <source>
        <dbReference type="ARBA" id="ARBA00004395"/>
    </source>
</evidence>
<evidence type="ECO:0000259" key="16">
    <source>
        <dbReference type="PROSITE" id="PS51819"/>
    </source>
</evidence>
<dbReference type="PROSITE" id="PS51819">
    <property type="entry name" value="VOC"/>
    <property type="match status" value="2"/>
</dbReference>
<dbReference type="InterPro" id="IPR004360">
    <property type="entry name" value="Glyas_Fos-R_dOase_dom"/>
</dbReference>
<evidence type="ECO:0000256" key="5">
    <source>
        <dbReference type="ARBA" id="ARBA00011738"/>
    </source>
</evidence>
<dbReference type="InterPro" id="IPR041736">
    <property type="entry name" value="4OHPhenylPyrv_dOase_N"/>
</dbReference>
<evidence type="ECO:0000256" key="6">
    <source>
        <dbReference type="ARBA" id="ARBA00022490"/>
    </source>
</evidence>
<feature type="binding site" evidence="15">
    <location>
        <position position="338"/>
    </location>
    <ligand>
        <name>Fe cation</name>
        <dbReference type="ChEBI" id="CHEBI:24875"/>
    </ligand>
</feature>
<keyword evidence="6" id="KW-0963">Cytoplasm</keyword>
<dbReference type="PIRSF" id="PIRSF009283">
    <property type="entry name" value="HPP_dOase"/>
    <property type="match status" value="1"/>
</dbReference>
<dbReference type="InterPro" id="IPR029068">
    <property type="entry name" value="Glyas_Bleomycin-R_OHBP_Dase"/>
</dbReference>
<comment type="subunit">
    <text evidence="5">Homodimer.</text>
</comment>
<dbReference type="InterPro" id="IPR041735">
    <property type="entry name" value="4OHPhenylPyrv_dOase_C"/>
</dbReference>
<protein>
    <submittedName>
        <fullName evidence="17">4-hydroxyphenylpyruvate dioxygenase</fullName>
    </submittedName>
</protein>
<comment type="similarity">
    <text evidence="4">Belongs to the 4HPPD family.</text>
</comment>
<dbReference type="PANTHER" id="PTHR11959:SF1">
    <property type="entry name" value="4-HYDROXYPHENYLPYRUVATE DIOXYGENASE"/>
    <property type="match status" value="1"/>
</dbReference>
<feature type="binding site" evidence="15">
    <location>
        <position position="178"/>
    </location>
    <ligand>
        <name>Fe cation</name>
        <dbReference type="ChEBI" id="CHEBI:24875"/>
    </ligand>
</feature>
<comment type="subcellular location">
    <subcellularLocation>
        <location evidence="3">Cytoplasm</location>
    </subcellularLocation>
    <subcellularLocation>
        <location evidence="2">Endoplasmic reticulum membrane</location>
        <topology evidence="2">Peripheral membrane protein</topology>
    </subcellularLocation>
    <subcellularLocation>
        <location evidence="1">Golgi apparatus membrane</location>
        <topology evidence="1">Peripheral membrane protein</topology>
    </subcellularLocation>
</comment>
<dbReference type="RefSeq" id="WP_021259294.1">
    <property type="nucleotide sequence ID" value="NZ_ATMT01000035.1"/>
</dbReference>
<sequence length="370" mass="42025">MNQMLQTCVEDPKVLDVKDIDYIEIYTGNAKQSAFYYSKMYGFQITGYSGLETGNREFSSYFLEQADARLIVTSPYSAEHSIAEFINKRGDGVRDIALLVDDVDKAYNDALQNGAIGVTEPYEQNDERGIIKKAVLKTFGETIHTLVERKNYEGVLLPGYKSINHKVANNNGIVRFDHLAICVENMQEWISYYEKVLGFSMVKQFHKDEISSKASALMTKVLQNGTERIKLAVIEPAEGKKKSQIQEFIEYNKGAGVQHIAVLTEDILKTVETLQNNGAEFLYTPDTYYEMLPSRVGEIDESIEMLRKLKVLVDRDEEGYLLQIFAQPIQDRPTLFFEVIQRKGSRGFGNGNIKALFESVEREQALRGNL</sequence>
<keyword evidence="9" id="KW-0256">Endoplasmic reticulum</keyword>
<evidence type="ECO:0000256" key="13">
    <source>
        <dbReference type="ARBA" id="ARBA00023034"/>
    </source>
</evidence>
<keyword evidence="10 17" id="KW-0223">Dioxygenase</keyword>
<evidence type="ECO:0000256" key="15">
    <source>
        <dbReference type="PIRSR" id="PIRSR009283-1"/>
    </source>
</evidence>
<keyword evidence="13" id="KW-0333">Golgi apparatus</keyword>
<dbReference type="FunFam" id="3.10.180.10:FF:000022">
    <property type="entry name" value="4-hydroxyphenylpyruvate dioxygenase"/>
    <property type="match status" value="1"/>
</dbReference>
<dbReference type="CDD" id="cd07250">
    <property type="entry name" value="HPPD_C_like"/>
    <property type="match status" value="1"/>
</dbReference>
<comment type="cofactor">
    <cofactor evidence="15">
        <name>Fe cation</name>
        <dbReference type="ChEBI" id="CHEBI:24875"/>
    </cofactor>
    <text evidence="15">Binds 1 Fe cation per subunit.</text>
</comment>
<evidence type="ECO:0000256" key="8">
    <source>
        <dbReference type="ARBA" id="ARBA00022737"/>
    </source>
</evidence>
<dbReference type="GO" id="GO:0005737">
    <property type="term" value="C:cytoplasm"/>
    <property type="evidence" value="ECO:0007669"/>
    <property type="project" value="UniProtKB-SubCell"/>
</dbReference>
<dbReference type="AlphaFoldDB" id="S9STN4"/>
<accession>S9STN4</accession>
<keyword evidence="17" id="KW-0670">Pyruvate</keyword>
<evidence type="ECO:0000313" key="17">
    <source>
        <dbReference type="EMBL" id="EPY07498.1"/>
    </source>
</evidence>
<name>S9STN4_PAEAL</name>
<evidence type="ECO:0000256" key="14">
    <source>
        <dbReference type="ARBA" id="ARBA00023136"/>
    </source>
</evidence>
<dbReference type="PANTHER" id="PTHR11959">
    <property type="entry name" value="4-HYDROXYPHENYLPYRUVATE DIOXYGENASE"/>
    <property type="match status" value="1"/>
</dbReference>
<dbReference type="GO" id="GO:0003868">
    <property type="term" value="F:4-hydroxyphenylpyruvate dioxygenase activity"/>
    <property type="evidence" value="ECO:0007669"/>
    <property type="project" value="InterPro"/>
</dbReference>
<reference evidence="17 18" key="1">
    <citation type="submission" date="2013-05" db="EMBL/GenBank/DDBJ databases">
        <authorList>
            <person name="Strain E.A."/>
            <person name="Brown E."/>
            <person name="Allard M.W."/>
            <person name="Luo Y.L."/>
        </authorList>
    </citation>
    <scope>NUCLEOTIDE SEQUENCE [LARGE SCALE GENOMIC DNA]</scope>
    <source>
        <strain evidence="17 18">TS-15</strain>
    </source>
</reference>
<comment type="caution">
    <text evidence="17">The sequence shown here is derived from an EMBL/GenBank/DDBJ whole genome shotgun (WGS) entry which is preliminary data.</text>
</comment>
<keyword evidence="8" id="KW-0677">Repeat</keyword>
<dbReference type="SUPFAM" id="SSF54593">
    <property type="entry name" value="Glyoxalase/Bleomycin resistance protein/Dihydroxybiphenyl dioxygenase"/>
    <property type="match status" value="1"/>
</dbReference>
<feature type="domain" description="VOC" evidence="16">
    <location>
        <begin position="19"/>
        <end position="149"/>
    </location>
</feature>
<dbReference type="eggNOG" id="COG3185">
    <property type="taxonomic scope" value="Bacteria"/>
</dbReference>
<dbReference type="NCBIfam" id="TIGR01263">
    <property type="entry name" value="4HPPD"/>
    <property type="match status" value="1"/>
</dbReference>
<evidence type="ECO:0000256" key="12">
    <source>
        <dbReference type="ARBA" id="ARBA00023004"/>
    </source>
</evidence>
<evidence type="ECO:0000256" key="7">
    <source>
        <dbReference type="ARBA" id="ARBA00022723"/>
    </source>
</evidence>
<evidence type="ECO:0000256" key="4">
    <source>
        <dbReference type="ARBA" id="ARBA00005877"/>
    </source>
</evidence>
<keyword evidence="7 15" id="KW-0479">Metal-binding</keyword>
<evidence type="ECO:0000256" key="11">
    <source>
        <dbReference type="ARBA" id="ARBA00023002"/>
    </source>
</evidence>
<dbReference type="InterPro" id="IPR005956">
    <property type="entry name" value="4OHPhenylPyrv_dOase"/>
</dbReference>
<dbReference type="PATRIC" id="fig|1117108.3.peg.1941"/>
<dbReference type="Gene3D" id="3.10.180.10">
    <property type="entry name" value="2,3-Dihydroxybiphenyl 1,2-Dioxygenase, domain 1"/>
    <property type="match status" value="2"/>
</dbReference>
<evidence type="ECO:0000256" key="10">
    <source>
        <dbReference type="ARBA" id="ARBA00022964"/>
    </source>
</evidence>
<dbReference type="GO" id="GO:0042802">
    <property type="term" value="F:identical protein binding"/>
    <property type="evidence" value="ECO:0007669"/>
    <property type="project" value="UniProtKB-ARBA"/>
</dbReference>
<dbReference type="InterPro" id="IPR037523">
    <property type="entry name" value="VOC_core"/>
</dbReference>
<gene>
    <name evidence="17" type="ORF">PAALTS15_09314</name>
</gene>
<keyword evidence="11" id="KW-0560">Oxidoreductase</keyword>
<dbReference type="EMBL" id="ATMT01000035">
    <property type="protein sequence ID" value="EPY07498.1"/>
    <property type="molecule type" value="Genomic_DNA"/>
</dbReference>
<organism evidence="17 18">
    <name type="scientific">Paenibacillus alvei TS-15</name>
    <dbReference type="NCBI Taxonomy" id="1117108"/>
    <lineage>
        <taxon>Bacteria</taxon>
        <taxon>Bacillati</taxon>
        <taxon>Bacillota</taxon>
        <taxon>Bacilli</taxon>
        <taxon>Bacillales</taxon>
        <taxon>Paenibacillaceae</taxon>
        <taxon>Paenibacillus</taxon>
    </lineage>
</organism>
<dbReference type="GO" id="GO:0046872">
    <property type="term" value="F:metal ion binding"/>
    <property type="evidence" value="ECO:0007669"/>
    <property type="project" value="UniProtKB-KW"/>
</dbReference>
<proteinExistence type="inferred from homology"/>
<dbReference type="CDD" id="cd08342">
    <property type="entry name" value="HPPD_N_like"/>
    <property type="match status" value="1"/>
</dbReference>
<evidence type="ECO:0000256" key="2">
    <source>
        <dbReference type="ARBA" id="ARBA00004406"/>
    </source>
</evidence>
<dbReference type="Proteomes" id="UP000015344">
    <property type="component" value="Unassembled WGS sequence"/>
</dbReference>
<dbReference type="GO" id="GO:0006572">
    <property type="term" value="P:L-tyrosine catabolic process"/>
    <property type="evidence" value="ECO:0007669"/>
    <property type="project" value="TreeGrafter"/>
</dbReference>
<feature type="domain" description="VOC" evidence="16">
    <location>
        <begin position="175"/>
        <end position="327"/>
    </location>
</feature>
<feature type="binding site" evidence="15">
    <location>
        <position position="259"/>
    </location>
    <ligand>
        <name>Fe cation</name>
        <dbReference type="ChEBI" id="CHEBI:24875"/>
    </ligand>
</feature>
<keyword evidence="14" id="KW-0472">Membrane</keyword>
<evidence type="ECO:0000313" key="18">
    <source>
        <dbReference type="Proteomes" id="UP000015344"/>
    </source>
</evidence>
<dbReference type="Pfam" id="PF00903">
    <property type="entry name" value="Glyoxalase"/>
    <property type="match status" value="2"/>
</dbReference>
<keyword evidence="12 15" id="KW-0408">Iron</keyword>
<evidence type="ECO:0000256" key="9">
    <source>
        <dbReference type="ARBA" id="ARBA00022824"/>
    </source>
</evidence>